<dbReference type="RefSeq" id="WP_343767510.1">
    <property type="nucleotide sequence ID" value="NZ_BAAAFG010000016.1"/>
</dbReference>
<evidence type="ECO:0000256" key="1">
    <source>
        <dbReference type="SAM" id="SignalP"/>
    </source>
</evidence>
<comment type="caution">
    <text evidence="2">The sequence shown here is derived from an EMBL/GenBank/DDBJ whole genome shotgun (WGS) entry which is preliminary data.</text>
</comment>
<name>A0ABN1MIT1_9FLAO</name>
<keyword evidence="3" id="KW-1185">Reference proteome</keyword>
<proteinExistence type="predicted"/>
<organism evidence="2 3">
    <name type="scientific">Gangjinia marincola</name>
    <dbReference type="NCBI Taxonomy" id="578463"/>
    <lineage>
        <taxon>Bacteria</taxon>
        <taxon>Pseudomonadati</taxon>
        <taxon>Bacteroidota</taxon>
        <taxon>Flavobacteriia</taxon>
        <taxon>Flavobacteriales</taxon>
        <taxon>Flavobacteriaceae</taxon>
        <taxon>Gangjinia</taxon>
    </lineage>
</organism>
<evidence type="ECO:0000313" key="2">
    <source>
        <dbReference type="EMBL" id="GAA0873058.1"/>
    </source>
</evidence>
<dbReference type="EMBL" id="BAAAFG010000016">
    <property type="protein sequence ID" value="GAA0873058.1"/>
    <property type="molecule type" value="Genomic_DNA"/>
</dbReference>
<reference evidence="2 3" key="1">
    <citation type="journal article" date="2019" name="Int. J. Syst. Evol. Microbiol.">
        <title>The Global Catalogue of Microorganisms (GCM) 10K type strain sequencing project: providing services to taxonomists for standard genome sequencing and annotation.</title>
        <authorList>
            <consortium name="The Broad Institute Genomics Platform"/>
            <consortium name="The Broad Institute Genome Sequencing Center for Infectious Disease"/>
            <person name="Wu L."/>
            <person name="Ma J."/>
        </authorList>
    </citation>
    <scope>NUCLEOTIDE SEQUENCE [LARGE SCALE GENOMIC DNA]</scope>
    <source>
        <strain evidence="2 3">JCM 16082</strain>
    </source>
</reference>
<feature type="signal peptide" evidence="1">
    <location>
        <begin position="1"/>
        <end position="23"/>
    </location>
</feature>
<protein>
    <recommendedName>
        <fullName evidence="4">Adhesin domain-containing protein</fullName>
    </recommendedName>
</protein>
<evidence type="ECO:0000313" key="3">
    <source>
        <dbReference type="Proteomes" id="UP001500507"/>
    </source>
</evidence>
<gene>
    <name evidence="2" type="ORF">GCM10009117_22050</name>
</gene>
<sequence length="364" mass="40650">MKINTFKLIVCLLCVPVITLAHGEKGKNWKHTKSKKINKNFNVNANALLAIDNSYGNIDITTWDQNKVVMEIIITTSGDDLEDVQEHLDNINVDISSSSSKVSAKTIFDKKEKSWWSSWWGGNNNVHTEINYIIKAPSSNNFELDNDYGSIALDKATGSVDINCDYGKLILGELLSTDNYLNFDYTNNSTIQYMKSGKISADYSGFELMKADDLELRADYTKSSLGAIKKLNYNCDYGKITVEKTMGVIGRGDYVSQRIGQLEGEADLNSDYGSIKIETVREKSGNIRIDSDYTPVRIGYDANYEFTITADLSYANLKGKDELTLTLDEKSNGGRKINGYHLNKNAKNTININSDYGSVTLTKQ</sequence>
<keyword evidence="1" id="KW-0732">Signal</keyword>
<evidence type="ECO:0008006" key="4">
    <source>
        <dbReference type="Google" id="ProtNLM"/>
    </source>
</evidence>
<dbReference type="Proteomes" id="UP001500507">
    <property type="component" value="Unassembled WGS sequence"/>
</dbReference>
<accession>A0ABN1MIT1</accession>
<feature type="chain" id="PRO_5047316545" description="Adhesin domain-containing protein" evidence="1">
    <location>
        <begin position="24"/>
        <end position="364"/>
    </location>
</feature>